<keyword evidence="2" id="KW-0808">Transferase</keyword>
<evidence type="ECO:0000259" key="5">
    <source>
        <dbReference type="Pfam" id="PF00891"/>
    </source>
</evidence>
<keyword evidence="8" id="KW-1185">Reference proteome</keyword>
<feature type="domain" description="O-methyltransferase C-terminal" evidence="5">
    <location>
        <begin position="166"/>
        <end position="320"/>
    </location>
</feature>
<protein>
    <submittedName>
        <fullName evidence="7">Methylase involved in ubiquinone/menaquinone biosynthesis</fullName>
    </submittedName>
</protein>
<dbReference type="RefSeq" id="WP_016482544.1">
    <property type="nucleotide sequence ID" value="NC_021487.1"/>
</dbReference>
<evidence type="ECO:0000256" key="4">
    <source>
        <dbReference type="PIRSR" id="PIRSR005739-1"/>
    </source>
</evidence>
<dbReference type="CDD" id="cd02440">
    <property type="entry name" value="AdoMet_MTases"/>
    <property type="match status" value="1"/>
</dbReference>
<dbReference type="STRING" id="454171.CP488_02917"/>
<dbReference type="eggNOG" id="COG2226">
    <property type="taxonomic scope" value="Bacteria"/>
</dbReference>
<dbReference type="Gene3D" id="3.40.50.150">
    <property type="entry name" value="Vaccinia Virus protein VP39"/>
    <property type="match status" value="1"/>
</dbReference>
<dbReference type="PANTHER" id="PTHR43712">
    <property type="entry name" value="PUTATIVE (AFU_ORTHOLOGUE AFUA_4G14580)-RELATED"/>
    <property type="match status" value="1"/>
</dbReference>
<name>S0ETX5_CHTCT</name>
<dbReference type="OrthoDB" id="9810615at2"/>
<dbReference type="InterPro" id="IPR016461">
    <property type="entry name" value="COMT-like"/>
</dbReference>
<accession>S0ETX5</accession>
<sequence>MTSETQQPVSPERILQLMWGHAAPMIIYAGLRNNVFEELAAGPLTIDRIHAKTGASVRGLKALLNALVGLGLLAKDTAGHYLLTPESAAFLVRKSPSYYGELFRHTYEQLIPNWLGLAEIVRSGKPIVSLDQTDNGTAFFEKFVEALFPLNSGAANALAESLCLPQLSAPYSVLDVAAGSGVWSICLAMKSPQVWATVVDFPQVLTVTRRMLSRFGLTDRFRLVGGDMHTADFGKDHQIAILGHILHSEGEMRSRELLAKTYQALAPGGTIAIAEFLVNEDRTSPPHALIFAVNMLVHTEQGDTYSFNEIRRWLEEVGFQHVRSLDVPAASPLILATKPPT</sequence>
<keyword evidence="3" id="KW-0949">S-adenosyl-L-methionine</keyword>
<evidence type="ECO:0000256" key="2">
    <source>
        <dbReference type="ARBA" id="ARBA00022679"/>
    </source>
</evidence>
<keyword evidence="1 7" id="KW-0489">Methyltransferase</keyword>
<dbReference type="Pfam" id="PF08100">
    <property type="entry name" value="Dimerisation"/>
    <property type="match status" value="1"/>
</dbReference>
<evidence type="ECO:0000256" key="3">
    <source>
        <dbReference type="ARBA" id="ARBA00022691"/>
    </source>
</evidence>
<dbReference type="Pfam" id="PF00891">
    <property type="entry name" value="Methyltransf_2"/>
    <property type="match status" value="1"/>
</dbReference>
<organism evidence="7 8">
    <name type="scientific">Chthonomonas calidirosea (strain DSM 23976 / ICMP 18418 / T49)</name>
    <dbReference type="NCBI Taxonomy" id="1303518"/>
    <lineage>
        <taxon>Bacteria</taxon>
        <taxon>Bacillati</taxon>
        <taxon>Armatimonadota</taxon>
        <taxon>Chthonomonadia</taxon>
        <taxon>Chthonomonadales</taxon>
        <taxon>Chthonomonadaceae</taxon>
        <taxon>Chthonomonas</taxon>
    </lineage>
</organism>
<dbReference type="InterPro" id="IPR036388">
    <property type="entry name" value="WH-like_DNA-bd_sf"/>
</dbReference>
<proteinExistence type="predicted"/>
<dbReference type="PANTHER" id="PTHR43712:SF2">
    <property type="entry name" value="O-METHYLTRANSFERASE CICE"/>
    <property type="match status" value="1"/>
</dbReference>
<dbReference type="SUPFAM" id="SSF53335">
    <property type="entry name" value="S-adenosyl-L-methionine-dependent methyltransferases"/>
    <property type="match status" value="1"/>
</dbReference>
<dbReference type="GO" id="GO:0008171">
    <property type="term" value="F:O-methyltransferase activity"/>
    <property type="evidence" value="ECO:0007669"/>
    <property type="project" value="InterPro"/>
</dbReference>
<dbReference type="PROSITE" id="PS51683">
    <property type="entry name" value="SAM_OMT_II"/>
    <property type="match status" value="1"/>
</dbReference>
<dbReference type="GO" id="GO:0032259">
    <property type="term" value="P:methylation"/>
    <property type="evidence" value="ECO:0007669"/>
    <property type="project" value="UniProtKB-KW"/>
</dbReference>
<dbReference type="InterPro" id="IPR029063">
    <property type="entry name" value="SAM-dependent_MTases_sf"/>
</dbReference>
<dbReference type="GO" id="GO:0046983">
    <property type="term" value="F:protein dimerization activity"/>
    <property type="evidence" value="ECO:0007669"/>
    <property type="project" value="InterPro"/>
</dbReference>
<dbReference type="InterPro" id="IPR001077">
    <property type="entry name" value="COMT_C"/>
</dbReference>
<gene>
    <name evidence="7" type="ORF">CCALI_01180</name>
</gene>
<dbReference type="InterPro" id="IPR036390">
    <property type="entry name" value="WH_DNA-bd_sf"/>
</dbReference>
<dbReference type="SUPFAM" id="SSF46785">
    <property type="entry name" value="Winged helix' DNA-binding domain"/>
    <property type="match status" value="1"/>
</dbReference>
<evidence type="ECO:0000313" key="8">
    <source>
        <dbReference type="Proteomes" id="UP000014227"/>
    </source>
</evidence>
<feature type="domain" description="O-methyltransferase dimerisation" evidence="6">
    <location>
        <begin position="15"/>
        <end position="92"/>
    </location>
</feature>
<dbReference type="EMBL" id="HF951689">
    <property type="protein sequence ID" value="CCW34999.1"/>
    <property type="molecule type" value="Genomic_DNA"/>
</dbReference>
<dbReference type="InterPro" id="IPR012967">
    <property type="entry name" value="COMT_dimerisation"/>
</dbReference>
<dbReference type="Proteomes" id="UP000014227">
    <property type="component" value="Chromosome I"/>
</dbReference>
<evidence type="ECO:0000259" key="6">
    <source>
        <dbReference type="Pfam" id="PF08100"/>
    </source>
</evidence>
<evidence type="ECO:0000313" key="7">
    <source>
        <dbReference type="EMBL" id="CCW34999.1"/>
    </source>
</evidence>
<dbReference type="KEGG" id="ccz:CCALI_01180"/>
<dbReference type="PIRSF" id="PIRSF005739">
    <property type="entry name" value="O-mtase"/>
    <property type="match status" value="1"/>
</dbReference>
<dbReference type="PATRIC" id="fig|1303518.3.peg.1202"/>
<dbReference type="Gene3D" id="1.10.10.10">
    <property type="entry name" value="Winged helix-like DNA-binding domain superfamily/Winged helix DNA-binding domain"/>
    <property type="match status" value="1"/>
</dbReference>
<evidence type="ECO:0000256" key="1">
    <source>
        <dbReference type="ARBA" id="ARBA00022603"/>
    </source>
</evidence>
<keyword evidence="7" id="KW-0830">Ubiquinone</keyword>
<dbReference type="InParanoid" id="S0ETX5"/>
<reference evidence="8" key="1">
    <citation type="submission" date="2013-03" db="EMBL/GenBank/DDBJ databases">
        <title>Genome sequence of Chthonomonas calidirosea, the first sequenced genome from the Armatimonadetes phylum (formally candidate division OP10).</title>
        <authorList>
            <person name="Lee K.C.Y."/>
            <person name="Morgan X.C."/>
            <person name="Dunfield P.F."/>
            <person name="Tamas I."/>
            <person name="Houghton K.M."/>
            <person name="Vyssotski M."/>
            <person name="Ryan J.L.J."/>
            <person name="Lagutin K."/>
            <person name="McDonald I.R."/>
            <person name="Stott M.B."/>
        </authorList>
    </citation>
    <scope>NUCLEOTIDE SEQUENCE [LARGE SCALE GENOMIC DNA]</scope>
    <source>
        <strain evidence="8">DSM 23976 / ICMP 18418 / T49</strain>
    </source>
</reference>
<feature type="active site" description="Proton acceptor" evidence="4">
    <location>
        <position position="247"/>
    </location>
</feature>
<dbReference type="AlphaFoldDB" id="S0ETX5"/>
<dbReference type="HOGENOM" id="CLU_005533_4_1_0"/>